<comment type="caution">
    <text evidence="1">The sequence shown here is derived from an EMBL/GenBank/DDBJ whole genome shotgun (WGS) entry which is preliminary data.</text>
</comment>
<sequence>MQIRHLSLSKQHAQLPMLHAQQAEHASSMQALRTVNSRNKVQDVQVTGQVWSGIHLHCVKLVQSEGCHWALRV</sequence>
<protein>
    <recommendedName>
        <fullName evidence="3">Encoded protein</fullName>
    </recommendedName>
</protein>
<gene>
    <name evidence="1" type="ORF">DUNSADRAFT_4174</name>
</gene>
<name>A0ABQ7GSM9_DUNSA</name>
<accession>A0ABQ7GSM9</accession>
<organism evidence="1 2">
    <name type="scientific">Dunaliella salina</name>
    <name type="common">Green alga</name>
    <name type="synonym">Protococcus salinus</name>
    <dbReference type="NCBI Taxonomy" id="3046"/>
    <lineage>
        <taxon>Eukaryota</taxon>
        <taxon>Viridiplantae</taxon>
        <taxon>Chlorophyta</taxon>
        <taxon>core chlorophytes</taxon>
        <taxon>Chlorophyceae</taxon>
        <taxon>CS clade</taxon>
        <taxon>Chlamydomonadales</taxon>
        <taxon>Dunaliellaceae</taxon>
        <taxon>Dunaliella</taxon>
    </lineage>
</organism>
<evidence type="ECO:0000313" key="2">
    <source>
        <dbReference type="Proteomes" id="UP000815325"/>
    </source>
</evidence>
<reference evidence="1" key="1">
    <citation type="submission" date="2017-08" db="EMBL/GenBank/DDBJ databases">
        <authorList>
            <person name="Polle J.E."/>
            <person name="Barry K."/>
            <person name="Cushman J."/>
            <person name="Schmutz J."/>
            <person name="Tran D."/>
            <person name="Hathwaick L.T."/>
            <person name="Yim W.C."/>
            <person name="Jenkins J."/>
            <person name="Mckie-Krisberg Z.M."/>
            <person name="Prochnik S."/>
            <person name="Lindquist E."/>
            <person name="Dockter R.B."/>
            <person name="Adam C."/>
            <person name="Molina H."/>
            <person name="Bunkerborg J."/>
            <person name="Jin E."/>
            <person name="Buchheim M."/>
            <person name="Magnuson J."/>
        </authorList>
    </citation>
    <scope>NUCLEOTIDE SEQUENCE</scope>
    <source>
        <strain evidence="1">CCAP 19/18</strain>
    </source>
</reference>
<evidence type="ECO:0008006" key="3">
    <source>
        <dbReference type="Google" id="ProtNLM"/>
    </source>
</evidence>
<dbReference type="Proteomes" id="UP000815325">
    <property type="component" value="Unassembled WGS sequence"/>
</dbReference>
<evidence type="ECO:0000313" key="1">
    <source>
        <dbReference type="EMBL" id="KAF5837603.1"/>
    </source>
</evidence>
<dbReference type="EMBL" id="MU069610">
    <property type="protein sequence ID" value="KAF5837603.1"/>
    <property type="molecule type" value="Genomic_DNA"/>
</dbReference>
<keyword evidence="2" id="KW-1185">Reference proteome</keyword>
<proteinExistence type="predicted"/>